<dbReference type="UniPathway" id="UPA00115">
    <property type="reaction ID" value="UER00412"/>
</dbReference>
<comment type="pathway">
    <text evidence="3">Carbohydrate degradation; pentose phosphate pathway; D-ribose 5-phosphate from D-ribulose 5-phosphate (non-oxidative stage): step 1/1.</text>
</comment>
<dbReference type="Proteomes" id="UP000198612">
    <property type="component" value="Unassembled WGS sequence"/>
</dbReference>
<dbReference type="SUPFAM" id="SSF100950">
    <property type="entry name" value="NagB/RpiA/CoA transferase-like"/>
    <property type="match status" value="1"/>
</dbReference>
<dbReference type="SUPFAM" id="SSF75445">
    <property type="entry name" value="D-ribose-5-phosphate isomerase (RpiA), lid domain"/>
    <property type="match status" value="1"/>
</dbReference>
<evidence type="ECO:0000313" key="6">
    <source>
        <dbReference type="EMBL" id="SES76033.1"/>
    </source>
</evidence>
<dbReference type="FunFam" id="3.40.50.1360:FF:000001">
    <property type="entry name" value="Ribose-5-phosphate isomerase A"/>
    <property type="match status" value="1"/>
</dbReference>
<dbReference type="AlphaFoldDB" id="A0A1G7H7N0"/>
<dbReference type="InterPro" id="IPR050262">
    <property type="entry name" value="Ribose-5P_isomerase"/>
</dbReference>
<dbReference type="NCBIfam" id="NF001924">
    <property type="entry name" value="PRK00702.1"/>
    <property type="match status" value="1"/>
</dbReference>
<evidence type="ECO:0000313" key="8">
    <source>
        <dbReference type="Proteomes" id="UP000198612"/>
    </source>
</evidence>
<evidence type="ECO:0000313" key="5">
    <source>
        <dbReference type="EMBL" id="SDI76233.1"/>
    </source>
</evidence>
<dbReference type="PANTHER" id="PTHR43748">
    <property type="entry name" value="RIBOSE-5-PHOSPHATE ISOMERASE 3, CHLOROPLASTIC-RELATED"/>
    <property type="match status" value="1"/>
</dbReference>
<evidence type="ECO:0000313" key="10">
    <source>
        <dbReference type="Proteomes" id="UP000199519"/>
    </source>
</evidence>
<protein>
    <recommendedName>
        <fullName evidence="3">Ribose-5-phosphate isomerase A</fullName>
        <ecNumber evidence="3">5.3.1.6</ecNumber>
    </recommendedName>
    <alternativeName>
        <fullName evidence="3">Phosphoriboisomerase A</fullName>
        <shortName evidence="3">PRI</shortName>
    </alternativeName>
</protein>
<name>A0A1G7H7N0_9FIRM</name>
<evidence type="ECO:0000313" key="11">
    <source>
        <dbReference type="Proteomes" id="UP000295472"/>
    </source>
</evidence>
<feature type="active site" description="Proton acceptor" evidence="3">
    <location>
        <position position="102"/>
    </location>
</feature>
<comment type="catalytic activity">
    <reaction evidence="1 3">
        <text>aldehydo-D-ribose 5-phosphate = D-ribulose 5-phosphate</text>
        <dbReference type="Rhea" id="RHEA:14657"/>
        <dbReference type="ChEBI" id="CHEBI:58121"/>
        <dbReference type="ChEBI" id="CHEBI:58273"/>
        <dbReference type="EC" id="5.3.1.6"/>
    </reaction>
</comment>
<sequence>MKAKKLTGEKAAEYIEDGMIIGLGTGSTAYYAIKKVGELVRNGLKIKAVPTSKETAELAAAEGIELIELADVESLDLTIDGADEVDPDFNLIKGGGGALLREKIVASATDKLIIVVDESKLVENLGAFPLPIEITPFSWQYTQRMIEKFSCSSKLRKKDGEVFITDNGNYILDCDFGKIEDPLKISVELNKLPGVVENGIFAEMAEIVVVGYNDGHIEVLDKE</sequence>
<dbReference type="EMBL" id="FNEH01000014">
    <property type="protein sequence ID" value="SDI76233.1"/>
    <property type="molecule type" value="Genomic_DNA"/>
</dbReference>
<dbReference type="RefSeq" id="WP_089716964.1">
    <property type="nucleotide sequence ID" value="NZ_FNBJ01000004.1"/>
</dbReference>
<dbReference type="Pfam" id="PF06026">
    <property type="entry name" value="Rib_5-P_isom_A"/>
    <property type="match status" value="1"/>
</dbReference>
<evidence type="ECO:0000313" key="7">
    <source>
        <dbReference type="EMBL" id="TDX40310.1"/>
    </source>
</evidence>
<dbReference type="Proteomes" id="UP000199519">
    <property type="component" value="Unassembled WGS sequence"/>
</dbReference>
<reference evidence="8 10" key="1">
    <citation type="submission" date="2016-10" db="EMBL/GenBank/DDBJ databases">
        <authorList>
            <person name="Varghese N."/>
            <person name="Submissions S."/>
        </authorList>
    </citation>
    <scope>NUCLEOTIDE SEQUENCE [LARGE SCALE GENOMIC DNA]</scope>
    <source>
        <strain evidence="4 10">WG2</strain>
        <strain evidence="6 8">WG5</strain>
    </source>
</reference>
<comment type="subunit">
    <text evidence="3">Homodimer.</text>
</comment>
<dbReference type="EMBL" id="FOHG01000005">
    <property type="protein sequence ID" value="SES76033.1"/>
    <property type="molecule type" value="Genomic_DNA"/>
</dbReference>
<feature type="binding site" evidence="3">
    <location>
        <position position="120"/>
    </location>
    <ligand>
        <name>substrate</name>
    </ligand>
</feature>
<evidence type="ECO:0000256" key="1">
    <source>
        <dbReference type="ARBA" id="ARBA00001713"/>
    </source>
</evidence>
<dbReference type="Gene3D" id="3.30.70.260">
    <property type="match status" value="1"/>
</dbReference>
<dbReference type="InterPro" id="IPR020672">
    <property type="entry name" value="Ribose5P_isomerase_typA_subgr"/>
</dbReference>
<feature type="binding site" evidence="3">
    <location>
        <begin position="25"/>
        <end position="28"/>
    </location>
    <ligand>
        <name>substrate</name>
    </ligand>
</feature>
<keyword evidence="2 3" id="KW-0413">Isomerase</keyword>
<accession>A0A1G7H7N0</accession>
<reference evidence="7 11" key="3">
    <citation type="submission" date="2019-03" db="EMBL/GenBank/DDBJ databases">
        <title>Subsurface microbial communities from deep shales in Ohio and West Virginia, USA.</title>
        <authorList>
            <person name="Wrighton K."/>
        </authorList>
    </citation>
    <scope>NUCLEOTIDE SEQUENCE [LARGE SCALE GENOMIC DNA]</scope>
    <source>
        <strain evidence="7 11">DSMZ 11287</strain>
    </source>
</reference>
<evidence type="ECO:0000256" key="3">
    <source>
        <dbReference type="HAMAP-Rule" id="MF_00170"/>
    </source>
</evidence>
<keyword evidence="10" id="KW-1185">Reference proteome</keyword>
<reference evidence="5 9" key="2">
    <citation type="submission" date="2016-10" db="EMBL/GenBank/DDBJ databases">
        <authorList>
            <person name="de Groot N.N."/>
        </authorList>
    </citation>
    <scope>NUCLEOTIDE SEQUENCE [LARGE SCALE GENOMIC DNA]</scope>
    <source>
        <strain evidence="5 9">WG7</strain>
    </source>
</reference>
<dbReference type="InterPro" id="IPR004788">
    <property type="entry name" value="Ribose5P_isomerase_type_A"/>
</dbReference>
<dbReference type="EMBL" id="SOEF01000029">
    <property type="protein sequence ID" value="TDX40310.1"/>
    <property type="molecule type" value="Genomic_DNA"/>
</dbReference>
<dbReference type="EC" id="5.3.1.6" evidence="3"/>
<evidence type="ECO:0000313" key="9">
    <source>
        <dbReference type="Proteomes" id="UP000198945"/>
    </source>
</evidence>
<feature type="binding site" evidence="3">
    <location>
        <begin position="93"/>
        <end position="96"/>
    </location>
    <ligand>
        <name>substrate</name>
    </ligand>
</feature>
<dbReference type="GeneID" id="57013447"/>
<dbReference type="HAMAP" id="MF_00170">
    <property type="entry name" value="Rib_5P_isom_A"/>
    <property type="match status" value="1"/>
</dbReference>
<dbReference type="GO" id="GO:0004751">
    <property type="term" value="F:ribose-5-phosphate isomerase activity"/>
    <property type="evidence" value="ECO:0007669"/>
    <property type="project" value="UniProtKB-UniRule"/>
</dbReference>
<dbReference type="InterPro" id="IPR037171">
    <property type="entry name" value="NagB/RpiA_transferase-like"/>
</dbReference>
<dbReference type="PANTHER" id="PTHR43748:SF3">
    <property type="entry name" value="RIBOSE-5-PHOSPHATE ISOMERASE 3, CHLOROPLASTIC-RELATED"/>
    <property type="match status" value="1"/>
</dbReference>
<proteinExistence type="inferred from homology"/>
<evidence type="ECO:0000313" key="4">
    <source>
        <dbReference type="EMBL" id="SDE96371.1"/>
    </source>
</evidence>
<feature type="binding site" evidence="3">
    <location>
        <begin position="80"/>
        <end position="83"/>
    </location>
    <ligand>
        <name>substrate</name>
    </ligand>
</feature>
<dbReference type="Gene3D" id="3.40.50.1360">
    <property type="match status" value="1"/>
</dbReference>
<dbReference type="GO" id="GO:0009052">
    <property type="term" value="P:pentose-phosphate shunt, non-oxidative branch"/>
    <property type="evidence" value="ECO:0007669"/>
    <property type="project" value="UniProtKB-UniRule"/>
</dbReference>
<dbReference type="NCBIfam" id="TIGR00021">
    <property type="entry name" value="rpiA"/>
    <property type="match status" value="1"/>
</dbReference>
<dbReference type="Proteomes" id="UP000295472">
    <property type="component" value="Unassembled WGS sequence"/>
</dbReference>
<organism evidence="7 11">
    <name type="scientific">Halanaerobium congolense</name>
    <dbReference type="NCBI Taxonomy" id="54121"/>
    <lineage>
        <taxon>Bacteria</taxon>
        <taxon>Bacillati</taxon>
        <taxon>Bacillota</taxon>
        <taxon>Clostridia</taxon>
        <taxon>Halanaerobiales</taxon>
        <taxon>Halanaerobiaceae</taxon>
        <taxon>Halanaerobium</taxon>
    </lineage>
</organism>
<evidence type="ECO:0000256" key="2">
    <source>
        <dbReference type="ARBA" id="ARBA00023235"/>
    </source>
</evidence>
<dbReference type="Proteomes" id="UP000198945">
    <property type="component" value="Unassembled WGS sequence"/>
</dbReference>
<comment type="similarity">
    <text evidence="3">Belongs to the ribose 5-phosphate isomerase family.</text>
</comment>
<gene>
    <name evidence="3" type="primary">rpiA</name>
    <name evidence="7" type="ORF">C7954_1298</name>
    <name evidence="4" type="ORF">SAMN04488598_10451</name>
    <name evidence="6" type="ORF">SAMN04515652_10548</name>
    <name evidence="5" type="ORF">SAMN04515654_11414</name>
</gene>
<dbReference type="CDD" id="cd01398">
    <property type="entry name" value="RPI_A"/>
    <property type="match status" value="1"/>
</dbReference>
<comment type="function">
    <text evidence="3">Catalyzes the reversible conversion of ribose-5-phosphate to ribulose 5-phosphate.</text>
</comment>
<dbReference type="EMBL" id="FNBJ01000004">
    <property type="protein sequence ID" value="SDE96371.1"/>
    <property type="molecule type" value="Genomic_DNA"/>
</dbReference>